<feature type="compositionally biased region" description="Basic and acidic residues" evidence="1">
    <location>
        <begin position="1"/>
        <end position="26"/>
    </location>
</feature>
<name>A0AAD7JBW9_9AGAR</name>
<reference evidence="2" key="1">
    <citation type="submission" date="2023-03" db="EMBL/GenBank/DDBJ databases">
        <title>Massive genome expansion in bonnet fungi (Mycena s.s.) driven by repeated elements and novel gene families across ecological guilds.</title>
        <authorList>
            <consortium name="Lawrence Berkeley National Laboratory"/>
            <person name="Harder C.B."/>
            <person name="Miyauchi S."/>
            <person name="Viragh M."/>
            <person name="Kuo A."/>
            <person name="Thoen E."/>
            <person name="Andreopoulos B."/>
            <person name="Lu D."/>
            <person name="Skrede I."/>
            <person name="Drula E."/>
            <person name="Henrissat B."/>
            <person name="Morin E."/>
            <person name="Kohler A."/>
            <person name="Barry K."/>
            <person name="LaButti K."/>
            <person name="Morin E."/>
            <person name="Salamov A."/>
            <person name="Lipzen A."/>
            <person name="Mereny Z."/>
            <person name="Hegedus B."/>
            <person name="Baldrian P."/>
            <person name="Stursova M."/>
            <person name="Weitz H."/>
            <person name="Taylor A."/>
            <person name="Grigoriev I.V."/>
            <person name="Nagy L.G."/>
            <person name="Martin F."/>
            <person name="Kauserud H."/>
        </authorList>
    </citation>
    <scope>NUCLEOTIDE SEQUENCE</scope>
    <source>
        <strain evidence="2">CBHHK182m</strain>
    </source>
</reference>
<dbReference type="Proteomes" id="UP001215598">
    <property type="component" value="Unassembled WGS sequence"/>
</dbReference>
<gene>
    <name evidence="2" type="ORF">B0H16DRAFT_1456673</name>
</gene>
<comment type="caution">
    <text evidence="2">The sequence shown here is derived from an EMBL/GenBank/DDBJ whole genome shotgun (WGS) entry which is preliminary data.</text>
</comment>
<dbReference type="EMBL" id="JARKIB010000038">
    <property type="protein sequence ID" value="KAJ7759960.1"/>
    <property type="molecule type" value="Genomic_DNA"/>
</dbReference>
<evidence type="ECO:0000313" key="2">
    <source>
        <dbReference type="EMBL" id="KAJ7759960.1"/>
    </source>
</evidence>
<keyword evidence="3" id="KW-1185">Reference proteome</keyword>
<accession>A0AAD7JBW9</accession>
<proteinExistence type="predicted"/>
<sequence length="199" mass="21685">MVQGPEEEKSAPEGESETRTLDREPGGARPRARRKSQNIQVRLEHGPRLSENCQWWTRRDETLYRPERKTRRPTTDVRKKVLELPVCELDSVRGADGLWVQLVDGSCREFLMKGANLGVAKLPFGAAKSLRGGVSRGGKGRQRGGRGGRQRGGRGHHPGVNGASTGAAGGIWAASGVSQPLKKLLAVEKSHISMVVYAM</sequence>
<feature type="compositionally biased region" description="Basic residues" evidence="1">
    <location>
        <begin position="138"/>
        <end position="157"/>
    </location>
</feature>
<organism evidence="2 3">
    <name type="scientific">Mycena metata</name>
    <dbReference type="NCBI Taxonomy" id="1033252"/>
    <lineage>
        <taxon>Eukaryota</taxon>
        <taxon>Fungi</taxon>
        <taxon>Dikarya</taxon>
        <taxon>Basidiomycota</taxon>
        <taxon>Agaricomycotina</taxon>
        <taxon>Agaricomycetes</taxon>
        <taxon>Agaricomycetidae</taxon>
        <taxon>Agaricales</taxon>
        <taxon>Marasmiineae</taxon>
        <taxon>Mycenaceae</taxon>
        <taxon>Mycena</taxon>
    </lineage>
</organism>
<evidence type="ECO:0000256" key="1">
    <source>
        <dbReference type="SAM" id="MobiDB-lite"/>
    </source>
</evidence>
<protein>
    <submittedName>
        <fullName evidence="2">Uncharacterized protein</fullName>
    </submittedName>
</protein>
<feature type="region of interest" description="Disordered" evidence="1">
    <location>
        <begin position="1"/>
        <end position="42"/>
    </location>
</feature>
<evidence type="ECO:0000313" key="3">
    <source>
        <dbReference type="Proteomes" id="UP001215598"/>
    </source>
</evidence>
<dbReference type="AlphaFoldDB" id="A0AAD7JBW9"/>
<feature type="region of interest" description="Disordered" evidence="1">
    <location>
        <begin position="130"/>
        <end position="164"/>
    </location>
</feature>